<protein>
    <submittedName>
        <fullName evidence="2">Uncharacterized protein</fullName>
    </submittedName>
</protein>
<gene>
    <name evidence="2" type="ORF">BOX15_Mlig030964g1</name>
</gene>
<evidence type="ECO:0000256" key="1">
    <source>
        <dbReference type="SAM" id="MobiDB-lite"/>
    </source>
</evidence>
<organism evidence="2 3">
    <name type="scientific">Macrostomum lignano</name>
    <dbReference type="NCBI Taxonomy" id="282301"/>
    <lineage>
        <taxon>Eukaryota</taxon>
        <taxon>Metazoa</taxon>
        <taxon>Spiralia</taxon>
        <taxon>Lophotrochozoa</taxon>
        <taxon>Platyhelminthes</taxon>
        <taxon>Rhabditophora</taxon>
        <taxon>Macrostomorpha</taxon>
        <taxon>Macrostomida</taxon>
        <taxon>Macrostomidae</taxon>
        <taxon>Macrostomum</taxon>
    </lineage>
</organism>
<dbReference type="EMBL" id="NIVC01000202">
    <property type="protein sequence ID" value="PAA88073.1"/>
    <property type="molecule type" value="Genomic_DNA"/>
</dbReference>
<feature type="region of interest" description="Disordered" evidence="1">
    <location>
        <begin position="47"/>
        <end position="83"/>
    </location>
</feature>
<evidence type="ECO:0000313" key="2">
    <source>
        <dbReference type="EMBL" id="PAA88073.1"/>
    </source>
</evidence>
<accession>A0A267GPZ0</accession>
<dbReference type="Proteomes" id="UP000215902">
    <property type="component" value="Unassembled WGS sequence"/>
</dbReference>
<name>A0A267GPZ0_9PLAT</name>
<sequence length="150" mass="16089">MGCTGSKFSSSNCRRIDEHRRRSRSDSLKKIPTRLFAVWSGAANVEEGGRQLRPQSPMPSVSSNGPSLLAPPTSASAAASSCKGSGDFAAACLRDAASQEDGFSQIELAREQARNEYEDFGSPPQSTVEAFDRLDFDANPMDDGTAADFY</sequence>
<feature type="compositionally biased region" description="Polar residues" evidence="1">
    <location>
        <begin position="1"/>
        <end position="13"/>
    </location>
</feature>
<evidence type="ECO:0000313" key="3">
    <source>
        <dbReference type="Proteomes" id="UP000215902"/>
    </source>
</evidence>
<proteinExistence type="predicted"/>
<dbReference type="AlphaFoldDB" id="A0A267GPZ0"/>
<reference evidence="2 3" key="1">
    <citation type="submission" date="2017-06" db="EMBL/GenBank/DDBJ databases">
        <title>A platform for efficient transgenesis in Macrostomum lignano, a flatworm model organism for stem cell research.</title>
        <authorList>
            <person name="Berezikov E."/>
        </authorList>
    </citation>
    <scope>NUCLEOTIDE SEQUENCE [LARGE SCALE GENOMIC DNA]</scope>
    <source>
        <strain evidence="2">DV1</strain>
        <tissue evidence="2">Whole organism</tissue>
    </source>
</reference>
<feature type="compositionally biased region" description="Basic and acidic residues" evidence="1">
    <location>
        <begin position="14"/>
        <end position="27"/>
    </location>
</feature>
<feature type="compositionally biased region" description="Low complexity" evidence="1">
    <location>
        <begin position="66"/>
        <end position="81"/>
    </location>
</feature>
<feature type="region of interest" description="Disordered" evidence="1">
    <location>
        <begin position="1"/>
        <end position="27"/>
    </location>
</feature>
<comment type="caution">
    <text evidence="2">The sequence shown here is derived from an EMBL/GenBank/DDBJ whole genome shotgun (WGS) entry which is preliminary data.</text>
</comment>
<keyword evidence="3" id="KW-1185">Reference proteome</keyword>